<dbReference type="EMBL" id="CM043790">
    <property type="protein sequence ID" value="KAI4825622.1"/>
    <property type="molecule type" value="Genomic_DNA"/>
</dbReference>
<sequence>MVKTKSTKLCAAEGGPGESPRSPDKEQHEESSVPADMVLAALETLRREMAQNKKEICATIDSRIETVTENLKKEFSIMKGDTQTALAAIKATMLAHTEAIKEVEGAATQHSDDITRLQTEVARLTADTAKLSDKCEDLEGRSRRNNIRMIGVPEGKEGTRPREFISQLLTDLLSLDQKPLIDRCHRSLRQRPSDGQPPRPFILRLHYYHAVEDILRKATGSGNLIYQGKRIQLFPDYPPTVVNRRREFTPAREILRNKPDARYGLLYPARLIVTHGGQQHSFTDPKAALDYARRHFGAPDARPKATPEGDTRRRHPTATPDGGSINI</sequence>
<organism evidence="1 2">
    <name type="scientific">Chaenocephalus aceratus</name>
    <name type="common">Blackfin icefish</name>
    <name type="synonym">Chaenichthys aceratus</name>
    <dbReference type="NCBI Taxonomy" id="36190"/>
    <lineage>
        <taxon>Eukaryota</taxon>
        <taxon>Metazoa</taxon>
        <taxon>Chordata</taxon>
        <taxon>Craniata</taxon>
        <taxon>Vertebrata</taxon>
        <taxon>Euteleostomi</taxon>
        <taxon>Actinopterygii</taxon>
        <taxon>Neopterygii</taxon>
        <taxon>Teleostei</taxon>
        <taxon>Neoteleostei</taxon>
        <taxon>Acanthomorphata</taxon>
        <taxon>Eupercaria</taxon>
        <taxon>Perciformes</taxon>
        <taxon>Notothenioidei</taxon>
        <taxon>Channichthyidae</taxon>
        <taxon>Chaenocephalus</taxon>
    </lineage>
</organism>
<gene>
    <name evidence="1" type="ORF">KUCAC02_021302</name>
</gene>
<name>A0ACB9XH82_CHAAC</name>
<evidence type="ECO:0000313" key="1">
    <source>
        <dbReference type="EMBL" id="KAI4825622.1"/>
    </source>
</evidence>
<proteinExistence type="predicted"/>
<accession>A0ACB9XH82</accession>
<protein>
    <submittedName>
        <fullName evidence="1">Uncharacterized protein</fullName>
    </submittedName>
</protein>
<reference evidence="1" key="1">
    <citation type="submission" date="2022-05" db="EMBL/GenBank/DDBJ databases">
        <title>Chromosome-level genome of Chaenocephalus aceratus.</title>
        <authorList>
            <person name="Park H."/>
        </authorList>
    </citation>
    <scope>NUCLEOTIDE SEQUENCE</scope>
    <source>
        <strain evidence="1">KU_202001</strain>
    </source>
</reference>
<evidence type="ECO:0000313" key="2">
    <source>
        <dbReference type="Proteomes" id="UP001057452"/>
    </source>
</evidence>
<dbReference type="Proteomes" id="UP001057452">
    <property type="component" value="Chromosome 6"/>
</dbReference>
<keyword evidence="2" id="KW-1185">Reference proteome</keyword>
<comment type="caution">
    <text evidence="1">The sequence shown here is derived from an EMBL/GenBank/DDBJ whole genome shotgun (WGS) entry which is preliminary data.</text>
</comment>